<organism evidence="1 2">
    <name type="scientific">Vigna angularis var. angularis</name>
    <dbReference type="NCBI Taxonomy" id="157739"/>
    <lineage>
        <taxon>Eukaryota</taxon>
        <taxon>Viridiplantae</taxon>
        <taxon>Streptophyta</taxon>
        <taxon>Embryophyta</taxon>
        <taxon>Tracheophyta</taxon>
        <taxon>Spermatophyta</taxon>
        <taxon>Magnoliopsida</taxon>
        <taxon>eudicotyledons</taxon>
        <taxon>Gunneridae</taxon>
        <taxon>Pentapetalae</taxon>
        <taxon>rosids</taxon>
        <taxon>fabids</taxon>
        <taxon>Fabales</taxon>
        <taxon>Fabaceae</taxon>
        <taxon>Papilionoideae</taxon>
        <taxon>50 kb inversion clade</taxon>
        <taxon>NPAAA clade</taxon>
        <taxon>indigoferoid/millettioid clade</taxon>
        <taxon>Phaseoleae</taxon>
        <taxon>Vigna</taxon>
    </lineage>
</organism>
<protein>
    <submittedName>
        <fullName evidence="1">Uncharacterized protein</fullName>
    </submittedName>
</protein>
<gene>
    <name evidence="1" type="primary">Vigan.03G229000</name>
    <name evidence="1" type="ORF">VIGAN_03229000</name>
</gene>
<evidence type="ECO:0000313" key="1">
    <source>
        <dbReference type="EMBL" id="BAT82298.1"/>
    </source>
</evidence>
<name>A0A0S3RNV6_PHAAN</name>
<reference evidence="1 2" key="1">
    <citation type="journal article" date="2015" name="Sci. Rep.">
        <title>The power of single molecule real-time sequencing technology in the de novo assembly of a eukaryotic genome.</title>
        <authorList>
            <person name="Sakai H."/>
            <person name="Naito K."/>
            <person name="Ogiso-Tanaka E."/>
            <person name="Takahashi Y."/>
            <person name="Iseki K."/>
            <person name="Muto C."/>
            <person name="Satou K."/>
            <person name="Teruya K."/>
            <person name="Shiroma A."/>
            <person name="Shimoji M."/>
            <person name="Hirano T."/>
            <person name="Itoh T."/>
            <person name="Kaga A."/>
            <person name="Tomooka N."/>
        </authorList>
    </citation>
    <scope>NUCLEOTIDE SEQUENCE [LARGE SCALE GENOMIC DNA]</scope>
    <source>
        <strain evidence="2">cv. Shumari</strain>
    </source>
</reference>
<keyword evidence="2" id="KW-1185">Reference proteome</keyword>
<sequence length="85" mass="9671">MISSFLEVEYFDSKGKDECKQKGETSHHNCNHSKKIMFKPKITLHKFFNPLAILKLLHVISILGSHQSIQGPCNRANPIVPLPPY</sequence>
<dbReference type="EMBL" id="AP015036">
    <property type="protein sequence ID" value="BAT82298.1"/>
    <property type="molecule type" value="Genomic_DNA"/>
</dbReference>
<accession>A0A0S3RNV6</accession>
<dbReference type="AlphaFoldDB" id="A0A0S3RNV6"/>
<evidence type="ECO:0000313" key="2">
    <source>
        <dbReference type="Proteomes" id="UP000291084"/>
    </source>
</evidence>
<dbReference type="Proteomes" id="UP000291084">
    <property type="component" value="Chromosome 3"/>
</dbReference>
<proteinExistence type="predicted"/>